<dbReference type="SMART" id="SM00065">
    <property type="entry name" value="GAF"/>
    <property type="match status" value="1"/>
</dbReference>
<dbReference type="Gene3D" id="3.30.450.40">
    <property type="match status" value="1"/>
</dbReference>
<sequence length="719" mass="78085">MGLRMLAPQEIMNAEQRTPLASVLLVDDTPANLLVLAAVLKPLGARLVEAKSGIEALECVRREPFAAVLLDVQMPDMDGFEVARRMRETEYGREVPILFLTAIHRDEAYARRGYASGAADYITKPFNVDVLRARVKAFVDLFQQREEIRKAQVELRTRERDEAVRRLVAFERIATAALETDELGVLLRELLDVFLGAADAADSAMVLLREGEDLRVRAVVGPHEVDEGFSVRIGEGFCGTIAAGKQPVEMEGALSFPDCACVKSRGTRALYGVPLLHFGEVVGVAVIGSSQASRFADLDKRLFAAMAERAAWAVARHLQRSAHEAERAALLERERAARAEAELASLAKDQFLATVSHELRTPLNAILGWAVLARQKAPPQVERALSVIERNARAQARIIDDVLDISRIVSGKFRLDMVPTNLVEVTQAAVESLRPVAESRGVKLVVRLGPLGFTLGDPERLQQVVWNLLSNAIKFTPKDGEVELSACLRGSKLLLRVRDTGQGIDPAFMPHLFEAFRQADGSTARRHGGLGLGLALVKQMVQAHGGTIRAASDGVGKGATFTVELPIRSTPATRASEDESAAPTEKQVRLSGLKVLVVDDEEDARSLLRRVLEERGATVTLAASSDEALDDLSRSRPDVLVSDIGLPGMDGYALIRSIRTLPPEVGGRTPAIALTAYARSEDSQRAFAAGFQRHVPKPVDLGRLVSLIANLCGIPLTEA</sequence>
<dbReference type="PROSITE" id="PS50109">
    <property type="entry name" value="HIS_KIN"/>
    <property type="match status" value="1"/>
</dbReference>
<dbReference type="InterPro" id="IPR003594">
    <property type="entry name" value="HATPase_dom"/>
</dbReference>
<dbReference type="Pfam" id="PF00512">
    <property type="entry name" value="HisKA"/>
    <property type="match status" value="1"/>
</dbReference>
<dbReference type="EC" id="2.7.13.3" evidence="2"/>
<accession>A0A6N7Q9U3</accession>
<dbReference type="SMART" id="SM00388">
    <property type="entry name" value="HisKA"/>
    <property type="match status" value="1"/>
</dbReference>
<keyword evidence="3 6" id="KW-0597">Phosphoprotein</keyword>
<dbReference type="PRINTS" id="PR00344">
    <property type="entry name" value="BCTRLSENSOR"/>
</dbReference>
<dbReference type="InterPro" id="IPR029016">
    <property type="entry name" value="GAF-like_dom_sf"/>
</dbReference>
<dbReference type="InterPro" id="IPR004358">
    <property type="entry name" value="Sig_transdc_His_kin-like_C"/>
</dbReference>
<feature type="domain" description="Response regulatory" evidence="8">
    <location>
        <begin position="22"/>
        <end position="139"/>
    </location>
</feature>
<keyword evidence="4" id="KW-0808">Transferase</keyword>
<organism evidence="9 10">
    <name type="scientific">Polyangium spumosum</name>
    <dbReference type="NCBI Taxonomy" id="889282"/>
    <lineage>
        <taxon>Bacteria</taxon>
        <taxon>Pseudomonadati</taxon>
        <taxon>Myxococcota</taxon>
        <taxon>Polyangia</taxon>
        <taxon>Polyangiales</taxon>
        <taxon>Polyangiaceae</taxon>
        <taxon>Polyangium</taxon>
    </lineage>
</organism>
<comment type="catalytic activity">
    <reaction evidence="1">
        <text>ATP + protein L-histidine = ADP + protein N-phospho-L-histidine.</text>
        <dbReference type="EC" id="2.7.13.3"/>
    </reaction>
</comment>
<evidence type="ECO:0000256" key="6">
    <source>
        <dbReference type="PROSITE-ProRule" id="PRU00169"/>
    </source>
</evidence>
<proteinExistence type="predicted"/>
<dbReference type="InterPro" id="IPR001789">
    <property type="entry name" value="Sig_transdc_resp-reg_receiver"/>
</dbReference>
<evidence type="ECO:0000256" key="5">
    <source>
        <dbReference type="ARBA" id="ARBA00022777"/>
    </source>
</evidence>
<feature type="domain" description="Response regulatory" evidence="8">
    <location>
        <begin position="594"/>
        <end position="712"/>
    </location>
</feature>
<dbReference type="CDD" id="cd17580">
    <property type="entry name" value="REC_2_DhkD-like"/>
    <property type="match status" value="1"/>
</dbReference>
<evidence type="ECO:0000256" key="3">
    <source>
        <dbReference type="ARBA" id="ARBA00022553"/>
    </source>
</evidence>
<dbReference type="PANTHER" id="PTHR43547:SF2">
    <property type="entry name" value="HYBRID SIGNAL TRANSDUCTION HISTIDINE KINASE C"/>
    <property type="match status" value="1"/>
</dbReference>
<feature type="domain" description="Histidine kinase" evidence="7">
    <location>
        <begin position="354"/>
        <end position="569"/>
    </location>
</feature>
<dbReference type="SMART" id="SM00448">
    <property type="entry name" value="REC"/>
    <property type="match status" value="2"/>
</dbReference>
<evidence type="ECO:0000313" key="9">
    <source>
        <dbReference type="EMBL" id="MRG97651.1"/>
    </source>
</evidence>
<evidence type="ECO:0000256" key="4">
    <source>
        <dbReference type="ARBA" id="ARBA00022679"/>
    </source>
</evidence>
<dbReference type="Pfam" id="PF01590">
    <property type="entry name" value="GAF"/>
    <property type="match status" value="1"/>
</dbReference>
<comment type="caution">
    <text evidence="9">The sequence shown here is derived from an EMBL/GenBank/DDBJ whole genome shotgun (WGS) entry which is preliminary data.</text>
</comment>
<dbReference type="InterPro" id="IPR011006">
    <property type="entry name" value="CheY-like_superfamily"/>
</dbReference>
<keyword evidence="5" id="KW-0418">Kinase</keyword>
<dbReference type="Gene3D" id="3.30.565.10">
    <property type="entry name" value="Histidine kinase-like ATPase, C-terminal domain"/>
    <property type="match status" value="1"/>
</dbReference>
<feature type="modified residue" description="4-aspartylphosphate" evidence="6">
    <location>
        <position position="643"/>
    </location>
</feature>
<dbReference type="InterPro" id="IPR003018">
    <property type="entry name" value="GAF"/>
</dbReference>
<dbReference type="AlphaFoldDB" id="A0A6N7Q9U3"/>
<dbReference type="InterPro" id="IPR036097">
    <property type="entry name" value="HisK_dim/P_sf"/>
</dbReference>
<dbReference type="Proteomes" id="UP000440224">
    <property type="component" value="Unassembled WGS sequence"/>
</dbReference>
<dbReference type="OrthoDB" id="5522912at2"/>
<dbReference type="CDD" id="cd00082">
    <property type="entry name" value="HisKA"/>
    <property type="match status" value="1"/>
</dbReference>
<dbReference type="SUPFAM" id="SSF55781">
    <property type="entry name" value="GAF domain-like"/>
    <property type="match status" value="1"/>
</dbReference>
<dbReference type="InterPro" id="IPR003661">
    <property type="entry name" value="HisK_dim/P_dom"/>
</dbReference>
<evidence type="ECO:0000259" key="8">
    <source>
        <dbReference type="PROSITE" id="PS50110"/>
    </source>
</evidence>
<name>A0A6N7Q9U3_9BACT</name>
<gene>
    <name evidence="9" type="ORF">GF068_37865</name>
</gene>
<dbReference type="EMBL" id="WJIE01000019">
    <property type="protein sequence ID" value="MRG97651.1"/>
    <property type="molecule type" value="Genomic_DNA"/>
</dbReference>
<evidence type="ECO:0000256" key="1">
    <source>
        <dbReference type="ARBA" id="ARBA00000085"/>
    </source>
</evidence>
<dbReference type="FunFam" id="3.30.565.10:FF:000010">
    <property type="entry name" value="Sensor histidine kinase RcsC"/>
    <property type="match status" value="1"/>
</dbReference>
<feature type="modified residue" description="4-aspartylphosphate" evidence="6">
    <location>
        <position position="71"/>
    </location>
</feature>
<dbReference type="Pfam" id="PF02518">
    <property type="entry name" value="HATPase_c"/>
    <property type="match status" value="1"/>
</dbReference>
<dbReference type="PROSITE" id="PS50110">
    <property type="entry name" value="RESPONSE_REGULATORY"/>
    <property type="match status" value="2"/>
</dbReference>
<dbReference type="GO" id="GO:0000155">
    <property type="term" value="F:phosphorelay sensor kinase activity"/>
    <property type="evidence" value="ECO:0007669"/>
    <property type="project" value="InterPro"/>
</dbReference>
<evidence type="ECO:0000313" key="10">
    <source>
        <dbReference type="Proteomes" id="UP000440224"/>
    </source>
</evidence>
<evidence type="ECO:0000256" key="2">
    <source>
        <dbReference type="ARBA" id="ARBA00012438"/>
    </source>
</evidence>
<dbReference type="Pfam" id="PF00072">
    <property type="entry name" value="Response_reg"/>
    <property type="match status" value="2"/>
</dbReference>
<dbReference type="SUPFAM" id="SSF55874">
    <property type="entry name" value="ATPase domain of HSP90 chaperone/DNA topoisomerase II/histidine kinase"/>
    <property type="match status" value="1"/>
</dbReference>
<keyword evidence="10" id="KW-1185">Reference proteome</keyword>
<dbReference type="SMART" id="SM00387">
    <property type="entry name" value="HATPase_c"/>
    <property type="match status" value="1"/>
</dbReference>
<dbReference type="SUPFAM" id="SSF52172">
    <property type="entry name" value="CheY-like"/>
    <property type="match status" value="2"/>
</dbReference>
<dbReference type="InterPro" id="IPR036890">
    <property type="entry name" value="HATPase_C_sf"/>
</dbReference>
<evidence type="ECO:0000259" key="7">
    <source>
        <dbReference type="PROSITE" id="PS50109"/>
    </source>
</evidence>
<dbReference type="Gene3D" id="3.40.50.2300">
    <property type="match status" value="2"/>
</dbReference>
<dbReference type="SUPFAM" id="SSF47384">
    <property type="entry name" value="Homodimeric domain of signal transducing histidine kinase"/>
    <property type="match status" value="1"/>
</dbReference>
<dbReference type="InterPro" id="IPR005467">
    <property type="entry name" value="His_kinase_dom"/>
</dbReference>
<protein>
    <recommendedName>
        <fullName evidence="2">histidine kinase</fullName>
        <ecNumber evidence="2">2.7.13.3</ecNumber>
    </recommendedName>
</protein>
<dbReference type="Gene3D" id="1.10.287.130">
    <property type="match status" value="1"/>
</dbReference>
<dbReference type="PANTHER" id="PTHR43547">
    <property type="entry name" value="TWO-COMPONENT HISTIDINE KINASE"/>
    <property type="match status" value="1"/>
</dbReference>
<reference evidence="9 10" key="1">
    <citation type="submission" date="2019-10" db="EMBL/GenBank/DDBJ databases">
        <title>A soil myxobacterium in the family Polyangiaceae.</title>
        <authorList>
            <person name="Li Y."/>
            <person name="Wang J."/>
        </authorList>
    </citation>
    <scope>NUCLEOTIDE SEQUENCE [LARGE SCALE GENOMIC DNA]</scope>
    <source>
        <strain evidence="9 10">DSM 14734</strain>
    </source>
</reference>